<dbReference type="Proteomes" id="UP000515369">
    <property type="component" value="Chromosome"/>
</dbReference>
<organism evidence="2 3">
    <name type="scientific">Spirosoma foliorum</name>
    <dbReference type="NCBI Taxonomy" id="2710596"/>
    <lineage>
        <taxon>Bacteria</taxon>
        <taxon>Pseudomonadati</taxon>
        <taxon>Bacteroidota</taxon>
        <taxon>Cytophagia</taxon>
        <taxon>Cytophagales</taxon>
        <taxon>Cytophagaceae</taxon>
        <taxon>Spirosoma</taxon>
    </lineage>
</organism>
<protein>
    <submittedName>
        <fullName evidence="2">Nuclear transport factor 2 family protein</fullName>
    </submittedName>
</protein>
<dbReference type="InterPro" id="IPR032710">
    <property type="entry name" value="NTF2-like_dom_sf"/>
</dbReference>
<evidence type="ECO:0000259" key="1">
    <source>
        <dbReference type="Pfam" id="PF12680"/>
    </source>
</evidence>
<keyword evidence="3" id="KW-1185">Reference proteome</keyword>
<dbReference type="Gene3D" id="3.10.450.50">
    <property type="match status" value="1"/>
</dbReference>
<name>A0A7G5H1K2_9BACT</name>
<dbReference type="AlphaFoldDB" id="A0A7G5H1K2"/>
<reference evidence="2 3" key="1">
    <citation type="submission" date="2020-07" db="EMBL/GenBank/DDBJ databases">
        <title>Spirosoma foliorum sp. nov., isolated from the leaves on the Nejang mountain Korea, Republic of.</title>
        <authorList>
            <person name="Ho H."/>
            <person name="Lee Y.-J."/>
            <person name="Nurcahyanto D.-A."/>
            <person name="Kim S.-G."/>
        </authorList>
    </citation>
    <scope>NUCLEOTIDE SEQUENCE [LARGE SCALE GENOMIC DNA]</scope>
    <source>
        <strain evidence="2 3">PL0136</strain>
    </source>
</reference>
<accession>A0A7G5H1K2</accession>
<gene>
    <name evidence="2" type="ORF">H3H32_08915</name>
</gene>
<proteinExistence type="predicted"/>
<dbReference type="InterPro" id="IPR037401">
    <property type="entry name" value="SnoaL-like"/>
</dbReference>
<dbReference type="Pfam" id="PF12680">
    <property type="entry name" value="SnoaL_2"/>
    <property type="match status" value="1"/>
</dbReference>
<dbReference type="SUPFAM" id="SSF54427">
    <property type="entry name" value="NTF2-like"/>
    <property type="match status" value="1"/>
</dbReference>
<sequence>MNSTKTATELLLGYLHSINDADKAIELFAEDATIELPYLATLGMPWQWRGKDVLYQFLKNLPKTFPGFAFENIQIHIDTPNQAFGEYDVRCQVAATGRPYHQTYMGRLVAEDGKIKLLREALDMAQVAKSMFPNGVADLAGR</sequence>
<dbReference type="KEGG" id="sfol:H3H32_08915"/>
<feature type="domain" description="SnoaL-like" evidence="1">
    <location>
        <begin position="20"/>
        <end position="116"/>
    </location>
</feature>
<dbReference type="EMBL" id="CP059732">
    <property type="protein sequence ID" value="QMW04994.1"/>
    <property type="molecule type" value="Genomic_DNA"/>
</dbReference>
<evidence type="ECO:0000313" key="3">
    <source>
        <dbReference type="Proteomes" id="UP000515369"/>
    </source>
</evidence>
<dbReference type="RefSeq" id="WP_182462343.1">
    <property type="nucleotide sequence ID" value="NZ_CP059732.1"/>
</dbReference>
<evidence type="ECO:0000313" key="2">
    <source>
        <dbReference type="EMBL" id="QMW04994.1"/>
    </source>
</evidence>